<dbReference type="RefSeq" id="WP_191142971.1">
    <property type="nucleotide sequence ID" value="NZ_JACXAF010000001.1"/>
</dbReference>
<keyword evidence="3" id="KW-1185">Reference proteome</keyword>
<dbReference type="CDD" id="cd01299">
    <property type="entry name" value="Met_dep_hydrolase_A"/>
    <property type="match status" value="1"/>
</dbReference>
<dbReference type="SUPFAM" id="SSF51338">
    <property type="entry name" value="Composite domain of metallo-dependent hydrolases"/>
    <property type="match status" value="1"/>
</dbReference>
<sequence length="429" mass="46491">MRAIAIVLALLANVVWADNYLIHAGTLIDGTGERPQREVSIRIEGNRITAVERGYQSPTDDEQLLDLKDKTVLPGLMDMHTHLSGIISRSFYREQFVMNPPDYAFRSVGYAKDTLMAGFTTVRDLGDFSPGLTTSLRDAINKGWVIGPRVYTAGKSIATTGGHADPTNGRNFALQGDPGPKQGVINGPEDAYKAIRQRYKNGVDVIKLTVTGGVLSLAKSGENPQFTDAELEAIMAAAKDYNFVVAVHAHGAEGMKRAIRAGVDSVEHGTYMDKEAMKLMRKHGTWYVPTITAGKWVAEKAAIDGYYPPVVQPKAAAVGPQIQDTFAKAYRNKIKIAYGTDAGVFPHGLNAREFSYMVEAGMPAMAAIESATLNAAKLLRIDDQLGSVEAGKLADLVAVDGDPLEQIKLLENVTFVMKDGEIYKSEGLE</sequence>
<evidence type="ECO:0000313" key="2">
    <source>
        <dbReference type="EMBL" id="MBD1387832.1"/>
    </source>
</evidence>
<dbReference type="EMBL" id="JACXAF010000001">
    <property type="protein sequence ID" value="MBD1387832.1"/>
    <property type="molecule type" value="Genomic_DNA"/>
</dbReference>
<comment type="caution">
    <text evidence="2">The sequence shown here is derived from an EMBL/GenBank/DDBJ whole genome shotgun (WGS) entry which is preliminary data.</text>
</comment>
<dbReference type="Pfam" id="PF01979">
    <property type="entry name" value="Amidohydro_1"/>
    <property type="match status" value="1"/>
</dbReference>
<evidence type="ECO:0000313" key="3">
    <source>
        <dbReference type="Proteomes" id="UP000638014"/>
    </source>
</evidence>
<reference evidence="2" key="1">
    <citation type="submission" date="2020-09" db="EMBL/GenBank/DDBJ databases">
        <title>A novel bacterium of genus Neiella, isolated from South China Sea.</title>
        <authorList>
            <person name="Huang H."/>
            <person name="Mo K."/>
            <person name="Hu Y."/>
        </authorList>
    </citation>
    <scope>NUCLEOTIDE SEQUENCE</scope>
    <source>
        <strain evidence="2">HB171785</strain>
    </source>
</reference>
<feature type="domain" description="Amidohydrolase-related" evidence="1">
    <location>
        <begin position="71"/>
        <end position="422"/>
    </location>
</feature>
<dbReference type="Proteomes" id="UP000638014">
    <property type="component" value="Unassembled WGS sequence"/>
</dbReference>
<dbReference type="InterPro" id="IPR057744">
    <property type="entry name" value="OTAase-like"/>
</dbReference>
<dbReference type="InterPro" id="IPR011059">
    <property type="entry name" value="Metal-dep_hydrolase_composite"/>
</dbReference>
<dbReference type="InterPro" id="IPR032466">
    <property type="entry name" value="Metal_Hydrolase"/>
</dbReference>
<dbReference type="PANTHER" id="PTHR43135">
    <property type="entry name" value="ALPHA-D-RIBOSE 1-METHYLPHOSPHONATE 5-TRIPHOSPHATE DIPHOSPHATASE"/>
    <property type="match status" value="1"/>
</dbReference>
<gene>
    <name evidence="2" type="ORF">IC617_00180</name>
</gene>
<proteinExistence type="predicted"/>
<evidence type="ECO:0000259" key="1">
    <source>
        <dbReference type="Pfam" id="PF01979"/>
    </source>
</evidence>
<name>A0A8J6QSJ9_9GAMM</name>
<dbReference type="InterPro" id="IPR051781">
    <property type="entry name" value="Metallo-dep_Hydrolase"/>
</dbReference>
<protein>
    <submittedName>
        <fullName evidence="2">Amidohydrolase family protein</fullName>
    </submittedName>
</protein>
<dbReference type="Gene3D" id="3.20.20.140">
    <property type="entry name" value="Metal-dependent hydrolases"/>
    <property type="match status" value="1"/>
</dbReference>
<dbReference type="Gene3D" id="2.30.40.10">
    <property type="entry name" value="Urease, subunit C, domain 1"/>
    <property type="match status" value="1"/>
</dbReference>
<dbReference type="SUPFAM" id="SSF51556">
    <property type="entry name" value="Metallo-dependent hydrolases"/>
    <property type="match status" value="1"/>
</dbReference>
<accession>A0A8J6QSJ9</accession>
<dbReference type="AlphaFoldDB" id="A0A8J6QSJ9"/>
<dbReference type="InterPro" id="IPR006680">
    <property type="entry name" value="Amidohydro-rel"/>
</dbReference>
<organism evidence="2 3">
    <name type="scientific">Neiella litorisoli</name>
    <dbReference type="NCBI Taxonomy" id="2771431"/>
    <lineage>
        <taxon>Bacteria</taxon>
        <taxon>Pseudomonadati</taxon>
        <taxon>Pseudomonadota</taxon>
        <taxon>Gammaproteobacteria</taxon>
        <taxon>Alteromonadales</taxon>
        <taxon>Echinimonadaceae</taxon>
        <taxon>Neiella</taxon>
    </lineage>
</organism>
<dbReference type="GO" id="GO:0016810">
    <property type="term" value="F:hydrolase activity, acting on carbon-nitrogen (but not peptide) bonds"/>
    <property type="evidence" value="ECO:0007669"/>
    <property type="project" value="InterPro"/>
</dbReference>
<dbReference type="PANTHER" id="PTHR43135:SF3">
    <property type="entry name" value="ALPHA-D-RIBOSE 1-METHYLPHOSPHONATE 5-TRIPHOSPHATE DIPHOSPHATASE"/>
    <property type="match status" value="1"/>
</dbReference>